<name>G3GX16_CRIGR</name>
<evidence type="ECO:0000313" key="1">
    <source>
        <dbReference type="EMBL" id="EGW03360.1"/>
    </source>
</evidence>
<organism evidence="1 2">
    <name type="scientific">Cricetulus griseus</name>
    <name type="common">Chinese hamster</name>
    <name type="synonym">Cricetulus barabensis griseus</name>
    <dbReference type="NCBI Taxonomy" id="10029"/>
    <lineage>
        <taxon>Eukaryota</taxon>
        <taxon>Metazoa</taxon>
        <taxon>Chordata</taxon>
        <taxon>Craniata</taxon>
        <taxon>Vertebrata</taxon>
        <taxon>Euteleostomi</taxon>
        <taxon>Mammalia</taxon>
        <taxon>Eutheria</taxon>
        <taxon>Euarchontoglires</taxon>
        <taxon>Glires</taxon>
        <taxon>Rodentia</taxon>
        <taxon>Myomorpha</taxon>
        <taxon>Muroidea</taxon>
        <taxon>Cricetidae</taxon>
        <taxon>Cricetinae</taxon>
        <taxon>Cricetulus</taxon>
    </lineage>
</organism>
<proteinExistence type="predicted"/>
<dbReference type="AlphaFoldDB" id="G3GX16"/>
<sequence>MAHRRALPSPSLFRAGLSGTLVARQSDGTKVMRAQGGGVQVCGWEAPPAHLLRHSPVASHLRFSL</sequence>
<evidence type="ECO:0000313" key="2">
    <source>
        <dbReference type="Proteomes" id="UP000001075"/>
    </source>
</evidence>
<protein>
    <submittedName>
        <fullName evidence="1">Uncharacterized protein</fullName>
    </submittedName>
</protein>
<dbReference type="InParanoid" id="G3GX16"/>
<dbReference type="Proteomes" id="UP000001075">
    <property type="component" value="Unassembled WGS sequence"/>
</dbReference>
<dbReference type="EMBL" id="JH000057">
    <property type="protein sequence ID" value="EGW03360.1"/>
    <property type="molecule type" value="Genomic_DNA"/>
</dbReference>
<gene>
    <name evidence="1" type="ORF">I79_002303</name>
</gene>
<reference evidence="2" key="1">
    <citation type="journal article" date="2011" name="Nat. Biotechnol.">
        <title>The genomic sequence of the Chinese hamster ovary (CHO)-K1 cell line.</title>
        <authorList>
            <person name="Xu X."/>
            <person name="Nagarajan H."/>
            <person name="Lewis N.E."/>
            <person name="Pan S."/>
            <person name="Cai Z."/>
            <person name="Liu X."/>
            <person name="Chen W."/>
            <person name="Xie M."/>
            <person name="Wang W."/>
            <person name="Hammond S."/>
            <person name="Andersen M.R."/>
            <person name="Neff N."/>
            <person name="Passarelli B."/>
            <person name="Koh W."/>
            <person name="Fan H.C."/>
            <person name="Wang J."/>
            <person name="Gui Y."/>
            <person name="Lee K.H."/>
            <person name="Betenbaugh M.J."/>
            <person name="Quake S.R."/>
            <person name="Famili I."/>
            <person name="Palsson B.O."/>
            <person name="Wang J."/>
        </authorList>
    </citation>
    <scope>NUCLEOTIDE SEQUENCE [LARGE SCALE GENOMIC DNA]</scope>
    <source>
        <strain evidence="2">CHO K1 cell line</strain>
    </source>
</reference>
<accession>G3GX16</accession>